<keyword evidence="2" id="KW-1185">Reference proteome</keyword>
<accession>A0ABX0VS33</accession>
<dbReference type="RefSeq" id="WP_167614911.1">
    <property type="nucleotide sequence ID" value="NZ_SOYS01000015.1"/>
</dbReference>
<evidence type="ECO:0000313" key="1">
    <source>
        <dbReference type="EMBL" id="NIY49911.1"/>
    </source>
</evidence>
<reference evidence="1 2" key="1">
    <citation type="journal article" date="2020" name="Microorganisms">
        <title>Polyphasic Characterisation of Cedecea colo sp. nov., a New Enteric Bacterium Isolated from the Koala Hindgut.</title>
        <authorList>
            <person name="Boath J.M."/>
            <person name="Dakhal S."/>
            <person name="Van T.T.H."/>
            <person name="Moore R.J."/>
            <person name="Dekiwadia C."/>
            <person name="Macreadie I.G."/>
        </authorList>
    </citation>
    <scope>NUCLEOTIDE SEQUENCE [LARGE SCALE GENOMIC DNA]</scope>
    <source>
        <strain evidence="1 2">ZA</strain>
    </source>
</reference>
<name>A0ABX0VS33_9ENTR</name>
<protein>
    <recommendedName>
        <fullName evidence="3">Lipoprotein</fullName>
    </recommendedName>
</protein>
<evidence type="ECO:0008006" key="3">
    <source>
        <dbReference type="Google" id="ProtNLM"/>
    </source>
</evidence>
<evidence type="ECO:0000313" key="2">
    <source>
        <dbReference type="Proteomes" id="UP000697927"/>
    </source>
</evidence>
<dbReference type="Proteomes" id="UP000697927">
    <property type="component" value="Unassembled WGS sequence"/>
</dbReference>
<organism evidence="1 2">
    <name type="scientific">Cedecea colo</name>
    <dbReference type="NCBI Taxonomy" id="2552946"/>
    <lineage>
        <taxon>Bacteria</taxon>
        <taxon>Pseudomonadati</taxon>
        <taxon>Pseudomonadota</taxon>
        <taxon>Gammaproteobacteria</taxon>
        <taxon>Enterobacterales</taxon>
        <taxon>Enterobacteriaceae</taxon>
        <taxon>Cedecea</taxon>
    </lineage>
</organism>
<comment type="caution">
    <text evidence="1">The sequence shown here is derived from an EMBL/GenBank/DDBJ whole genome shotgun (WGS) entry which is preliminary data.</text>
</comment>
<sequence length="256" mass="28507">MSNQSKIILLSLMLFTVEGCSMSRAVNKTLSPPPDTKWANFEVKNPSQYTKPFPLEVRYISYECMKKRISGFDGSVITEPSYNFIGIPMQQESGEIWKAKVVMTGGGSCKWTLSAVNLGIEYIDAIHLGKDLVPGTAVGVTLAFDNDASRNGQFTFVTGDVDLSPKYYPYIREKKIGGVENSLSLIGKKDFLSLRVGEISSVKFSPELDERKITSFVGLEKKIKDKYPKIIYPDGSVAPEKTLFPDFDKIDKMNVN</sequence>
<gene>
    <name evidence="1" type="ORF">E2L00_20990</name>
</gene>
<proteinExistence type="predicted"/>
<dbReference type="EMBL" id="SOYS01000015">
    <property type="protein sequence ID" value="NIY49911.1"/>
    <property type="molecule type" value="Genomic_DNA"/>
</dbReference>